<gene>
    <name evidence="1" type="ORF">N7505_000191</name>
</gene>
<comment type="caution">
    <text evidence="1">The sequence shown here is derived from an EMBL/GenBank/DDBJ whole genome shotgun (WGS) entry which is preliminary data.</text>
</comment>
<dbReference type="Proteomes" id="UP001220256">
    <property type="component" value="Unassembled WGS sequence"/>
</dbReference>
<sequence>MDELANSAGSLCRWHQIVFVPLPAPGRSYNGPISQGLAVQQADYTGGIEACLPHFSLLNMQVAALVLLQAPGRSNNVPHAQELAY</sequence>
<evidence type="ECO:0000313" key="1">
    <source>
        <dbReference type="EMBL" id="KAJ5282211.1"/>
    </source>
</evidence>
<name>A0ABQ8WVX7_PENCH</name>
<evidence type="ECO:0000313" key="2">
    <source>
        <dbReference type="Proteomes" id="UP001220256"/>
    </source>
</evidence>
<keyword evidence="2" id="KW-1185">Reference proteome</keyword>
<organism evidence="1 2">
    <name type="scientific">Penicillium chrysogenum</name>
    <name type="common">Penicillium notatum</name>
    <dbReference type="NCBI Taxonomy" id="5076"/>
    <lineage>
        <taxon>Eukaryota</taxon>
        <taxon>Fungi</taxon>
        <taxon>Dikarya</taxon>
        <taxon>Ascomycota</taxon>
        <taxon>Pezizomycotina</taxon>
        <taxon>Eurotiomycetes</taxon>
        <taxon>Eurotiomycetidae</taxon>
        <taxon>Eurotiales</taxon>
        <taxon>Aspergillaceae</taxon>
        <taxon>Penicillium</taxon>
        <taxon>Penicillium chrysogenum species complex</taxon>
    </lineage>
</organism>
<proteinExistence type="predicted"/>
<protein>
    <submittedName>
        <fullName evidence="1">Uncharacterized protein</fullName>
    </submittedName>
</protein>
<reference evidence="1 2" key="1">
    <citation type="journal article" date="2023" name="IMA Fungus">
        <title>Comparative genomic study of the Penicillium genus elucidates a diverse pangenome and 15 lateral gene transfer events.</title>
        <authorList>
            <person name="Petersen C."/>
            <person name="Sorensen T."/>
            <person name="Nielsen M.R."/>
            <person name="Sondergaard T.E."/>
            <person name="Sorensen J.L."/>
            <person name="Fitzpatrick D.A."/>
            <person name="Frisvad J.C."/>
            <person name="Nielsen K.L."/>
        </authorList>
    </citation>
    <scope>NUCLEOTIDE SEQUENCE [LARGE SCALE GENOMIC DNA]</scope>
    <source>
        <strain evidence="1 2">IBT 3361</strain>
    </source>
</reference>
<accession>A0ABQ8WVX7</accession>
<dbReference type="EMBL" id="JAPVEB010000001">
    <property type="protein sequence ID" value="KAJ5282211.1"/>
    <property type="molecule type" value="Genomic_DNA"/>
</dbReference>